<gene>
    <name evidence="1" type="ORF">Zmor_012251</name>
</gene>
<dbReference type="EMBL" id="JALNTZ010003866">
    <property type="protein sequence ID" value="KAJ3615841.1"/>
    <property type="molecule type" value="Genomic_DNA"/>
</dbReference>
<dbReference type="Proteomes" id="UP001168821">
    <property type="component" value="Unassembled WGS sequence"/>
</dbReference>
<proteinExistence type="predicted"/>
<organism evidence="1 2">
    <name type="scientific">Zophobas morio</name>
    <dbReference type="NCBI Taxonomy" id="2755281"/>
    <lineage>
        <taxon>Eukaryota</taxon>
        <taxon>Metazoa</taxon>
        <taxon>Ecdysozoa</taxon>
        <taxon>Arthropoda</taxon>
        <taxon>Hexapoda</taxon>
        <taxon>Insecta</taxon>
        <taxon>Pterygota</taxon>
        <taxon>Neoptera</taxon>
        <taxon>Endopterygota</taxon>
        <taxon>Coleoptera</taxon>
        <taxon>Polyphaga</taxon>
        <taxon>Cucujiformia</taxon>
        <taxon>Tenebrionidae</taxon>
        <taxon>Zophobas</taxon>
    </lineage>
</organism>
<protein>
    <submittedName>
        <fullName evidence="1">Uncharacterized protein</fullName>
    </submittedName>
</protein>
<accession>A0AA38HHB6</accession>
<reference evidence="1" key="1">
    <citation type="journal article" date="2023" name="G3 (Bethesda)">
        <title>Whole genome assemblies of Zophobas morio and Tenebrio molitor.</title>
        <authorList>
            <person name="Kaur S."/>
            <person name="Stinson S.A."/>
            <person name="diCenzo G.C."/>
        </authorList>
    </citation>
    <scope>NUCLEOTIDE SEQUENCE</scope>
    <source>
        <strain evidence="1">QUZm001</strain>
    </source>
</reference>
<sequence length="162" mass="18521">MPEKISQKQKNLKLMDTEVIQNELCASKEESKNILKFNSSPDFLAPEKERESSCPELKAVDIQELLEEDILFNRNPFLKGQLNFRNIGLRYTFGNNKVTGAVQQISGANELFSNSFTLSLQSFQAYAEATQDQSLRELTHLNNNLLHVQYLHTINSGDIERK</sequence>
<comment type="caution">
    <text evidence="1">The sequence shown here is derived from an EMBL/GenBank/DDBJ whole genome shotgun (WGS) entry which is preliminary data.</text>
</comment>
<evidence type="ECO:0000313" key="2">
    <source>
        <dbReference type="Proteomes" id="UP001168821"/>
    </source>
</evidence>
<keyword evidence="2" id="KW-1185">Reference proteome</keyword>
<dbReference type="AlphaFoldDB" id="A0AA38HHB6"/>
<evidence type="ECO:0000313" key="1">
    <source>
        <dbReference type="EMBL" id="KAJ3615841.1"/>
    </source>
</evidence>
<name>A0AA38HHB6_9CUCU</name>